<protein>
    <submittedName>
        <fullName evidence="2">Uncharacterized protein</fullName>
    </submittedName>
</protein>
<reference evidence="2 3" key="1">
    <citation type="submission" date="2022-08" db="EMBL/GenBank/DDBJ databases">
        <title>Genome Sequence of the sulphate-reducing bacterium, Pseudodesulfovibrio sp. SYK.</title>
        <authorList>
            <person name="Kondo R."/>
            <person name="Kataoka T."/>
        </authorList>
    </citation>
    <scope>NUCLEOTIDE SEQUENCE [LARGE SCALE GENOMIC DNA]</scope>
    <source>
        <strain evidence="2 3">SYK</strain>
    </source>
</reference>
<name>A0ABM8AXE1_9BACT</name>
<dbReference type="Proteomes" id="UP001317742">
    <property type="component" value="Chromosome"/>
</dbReference>
<dbReference type="EMBL" id="AP026709">
    <property type="protein sequence ID" value="BDQ35936.1"/>
    <property type="molecule type" value="Genomic_DNA"/>
</dbReference>
<dbReference type="RefSeq" id="WP_281761865.1">
    <property type="nucleotide sequence ID" value="NZ_AP026709.1"/>
</dbReference>
<evidence type="ECO:0000313" key="3">
    <source>
        <dbReference type="Proteomes" id="UP001317742"/>
    </source>
</evidence>
<proteinExistence type="predicted"/>
<organism evidence="2 3">
    <name type="scientific">Pseudodesulfovibrio nedwellii</name>
    <dbReference type="NCBI Taxonomy" id="2973072"/>
    <lineage>
        <taxon>Bacteria</taxon>
        <taxon>Pseudomonadati</taxon>
        <taxon>Thermodesulfobacteriota</taxon>
        <taxon>Desulfovibrionia</taxon>
        <taxon>Desulfovibrionales</taxon>
        <taxon>Desulfovibrionaceae</taxon>
    </lineage>
</organism>
<feature type="region of interest" description="Disordered" evidence="1">
    <location>
        <begin position="333"/>
        <end position="362"/>
    </location>
</feature>
<gene>
    <name evidence="2" type="ORF">SYK_02960</name>
</gene>
<keyword evidence="3" id="KW-1185">Reference proteome</keyword>
<evidence type="ECO:0000313" key="2">
    <source>
        <dbReference type="EMBL" id="BDQ35936.1"/>
    </source>
</evidence>
<evidence type="ECO:0000256" key="1">
    <source>
        <dbReference type="SAM" id="MobiDB-lite"/>
    </source>
</evidence>
<feature type="compositionally biased region" description="Polar residues" evidence="1">
    <location>
        <begin position="348"/>
        <end position="362"/>
    </location>
</feature>
<sequence length="362" mass="39259">MGFWDGATQGLDKGTAMGFKKAEINESNRRFDENMAMANKRLGMDEKRLAMAENADNRAAESHEEDMWAKGVAKKQYEGARALAQTGGDPVKMAQVMSDYAPDGNQYQASVDKKGNVVFQGFSYDDKGAMVPSGTNLSFKDSDSAVAGLWGVVGDPKQFLTYALANKDREDKFQDFKSRFAVQQEGAMQVVNAKHENNLNTPTPVSKDVGGKVVFGSQDKRTGAFTEASAMGKTMTPTQQAVANAKGVETTAKQIKSFESSLQHVAKQLVGTGNSGLAELGILLNGGSIEDLTPQQQQGIIQKVSGLYQSGNELEKKLAGQYLQLTSMWQKARFPQTKPQRAGGPTMVKTNTSSPASWKNWE</sequence>
<accession>A0ABM8AXE1</accession>